<dbReference type="EMBL" id="REGN01000797">
    <property type="protein sequence ID" value="RNA39008.1"/>
    <property type="molecule type" value="Genomic_DNA"/>
</dbReference>
<dbReference type="Proteomes" id="UP000276133">
    <property type="component" value="Unassembled WGS sequence"/>
</dbReference>
<comment type="caution">
    <text evidence="1">The sequence shown here is derived from an EMBL/GenBank/DDBJ whole genome shotgun (WGS) entry which is preliminary data.</text>
</comment>
<reference evidence="1 2" key="1">
    <citation type="journal article" date="2018" name="Sci. Rep.">
        <title>Genomic signatures of local adaptation to the degree of environmental predictability in rotifers.</title>
        <authorList>
            <person name="Franch-Gras L."/>
            <person name="Hahn C."/>
            <person name="Garcia-Roger E.M."/>
            <person name="Carmona M.J."/>
            <person name="Serra M."/>
            <person name="Gomez A."/>
        </authorList>
    </citation>
    <scope>NUCLEOTIDE SEQUENCE [LARGE SCALE GENOMIC DNA]</scope>
    <source>
        <strain evidence="1">HYR1</strain>
    </source>
</reference>
<proteinExistence type="predicted"/>
<dbReference type="AlphaFoldDB" id="A0A3M7STX0"/>
<protein>
    <submittedName>
        <fullName evidence="1">Uncharacterized protein</fullName>
    </submittedName>
</protein>
<organism evidence="1 2">
    <name type="scientific">Brachionus plicatilis</name>
    <name type="common">Marine rotifer</name>
    <name type="synonym">Brachionus muelleri</name>
    <dbReference type="NCBI Taxonomy" id="10195"/>
    <lineage>
        <taxon>Eukaryota</taxon>
        <taxon>Metazoa</taxon>
        <taxon>Spiralia</taxon>
        <taxon>Gnathifera</taxon>
        <taxon>Rotifera</taxon>
        <taxon>Eurotatoria</taxon>
        <taxon>Monogononta</taxon>
        <taxon>Pseudotrocha</taxon>
        <taxon>Ploima</taxon>
        <taxon>Brachionidae</taxon>
        <taxon>Brachionus</taxon>
    </lineage>
</organism>
<name>A0A3M7STX0_BRAPC</name>
<sequence>MRERERERKENFLIFFIYPKFGEIEQNCRGLQACCCIICYFVIMCIEMEICSRIKYLDAGVVNFEYKLNKNSSFFD</sequence>
<evidence type="ECO:0000313" key="1">
    <source>
        <dbReference type="EMBL" id="RNA39008.1"/>
    </source>
</evidence>
<accession>A0A3M7STX0</accession>
<gene>
    <name evidence="1" type="ORF">BpHYR1_033460</name>
</gene>
<keyword evidence="2" id="KW-1185">Reference proteome</keyword>
<evidence type="ECO:0000313" key="2">
    <source>
        <dbReference type="Proteomes" id="UP000276133"/>
    </source>
</evidence>